<evidence type="ECO:0000313" key="1">
    <source>
        <dbReference type="EMBL" id="EBW9026253.1"/>
    </source>
</evidence>
<dbReference type="RefSeq" id="WP_021293722.1">
    <property type="nucleotide sequence ID" value="NZ_MXVS01000002.1"/>
</dbReference>
<reference evidence="1" key="1">
    <citation type="submission" date="2018-07" db="EMBL/GenBank/DDBJ databases">
        <authorList>
            <consortium name="GenomeTrakr network: Whole genome sequencing for foodborne pathogen traceback"/>
        </authorList>
    </citation>
    <scope>NUCLEOTIDE SEQUENCE</scope>
    <source>
        <strain evidence="1">HIY0266</strain>
    </source>
</reference>
<dbReference type="EMBL" id="AAHJPF010000002">
    <property type="protein sequence ID" value="EBW9026253.1"/>
    <property type="molecule type" value="Genomic_DNA"/>
</dbReference>
<comment type="caution">
    <text evidence="1">The sequence shown here is derived from an EMBL/GenBank/DDBJ whole genome shotgun (WGS) entry which is preliminary data.</text>
</comment>
<organism evidence="1">
    <name type="scientific">Salmonella enterica subsp. enterica serovar Haifa</name>
    <dbReference type="NCBI Taxonomy" id="192956"/>
    <lineage>
        <taxon>Bacteria</taxon>
        <taxon>Pseudomonadati</taxon>
        <taxon>Pseudomonadota</taxon>
        <taxon>Gammaproteobacteria</taxon>
        <taxon>Enterobacterales</taxon>
        <taxon>Enterobacteriaceae</taxon>
        <taxon>Salmonella</taxon>
    </lineage>
</organism>
<gene>
    <name evidence="1" type="ORF">BW885_03970</name>
</gene>
<dbReference type="GeneID" id="86999441"/>
<name>A0A4Z9DBG4_SALET</name>
<sequence length="70" mass="8115">MMVEIITGIYALFACITFVFLLWDECQDEFDHDAEDLGLITLSAVFWLPLVASVLVAFLVDFWRKWVNRG</sequence>
<proteinExistence type="predicted"/>
<accession>A0A4Z9DBG4</accession>
<dbReference type="AlphaFoldDB" id="A0A4Z9DBG4"/>
<protein>
    <submittedName>
        <fullName evidence="1">Uncharacterized protein</fullName>
    </submittedName>
</protein>